<dbReference type="Proteomes" id="UP000285757">
    <property type="component" value="Unassembled WGS sequence"/>
</dbReference>
<name>A0A423KUM7_PSEFL</name>
<evidence type="ECO:0000313" key="1">
    <source>
        <dbReference type="EMBL" id="RON59784.1"/>
    </source>
</evidence>
<dbReference type="AlphaFoldDB" id="A0A423KUM7"/>
<protein>
    <submittedName>
        <fullName evidence="1">Uncharacterized protein</fullName>
    </submittedName>
</protein>
<comment type="caution">
    <text evidence="1">The sequence shown here is derived from an EMBL/GenBank/DDBJ whole genome shotgun (WGS) entry which is preliminary data.</text>
</comment>
<gene>
    <name evidence="1" type="ORF">BK671_27440</name>
</gene>
<reference evidence="1 2" key="1">
    <citation type="submission" date="2016-10" db="EMBL/GenBank/DDBJ databases">
        <title>Comparative genome analysis of multiple Pseudomonas spp. focuses on biocontrol and plant growth promoting traits.</title>
        <authorList>
            <person name="Tao X.-Y."/>
            <person name="Taylor C.G."/>
        </authorList>
    </citation>
    <scope>NUCLEOTIDE SEQUENCE [LARGE SCALE GENOMIC DNA]</scope>
    <source>
        <strain evidence="1 2">24D3</strain>
    </source>
</reference>
<accession>A0A423KUM7</accession>
<evidence type="ECO:0000313" key="2">
    <source>
        <dbReference type="Proteomes" id="UP000285757"/>
    </source>
</evidence>
<organism evidence="1 2">
    <name type="scientific">Pseudomonas fluorescens</name>
    <dbReference type="NCBI Taxonomy" id="294"/>
    <lineage>
        <taxon>Bacteria</taxon>
        <taxon>Pseudomonadati</taxon>
        <taxon>Pseudomonadota</taxon>
        <taxon>Gammaproteobacteria</taxon>
        <taxon>Pseudomonadales</taxon>
        <taxon>Pseudomonadaceae</taxon>
        <taxon>Pseudomonas</taxon>
    </lineage>
</organism>
<sequence>MGNVLVLIGGRAPETWTEHTQANPFAKLPRIRIWPKLLAAVAPAKPAKRDGLKPVASDRPVVIGSSFIG</sequence>
<proteinExistence type="predicted"/>
<dbReference type="EMBL" id="MOBU01000032">
    <property type="protein sequence ID" value="RON59784.1"/>
    <property type="molecule type" value="Genomic_DNA"/>
</dbReference>